<evidence type="ECO:0000313" key="3">
    <source>
        <dbReference type="EMBL" id="CAA9289697.1"/>
    </source>
</evidence>
<reference evidence="3" key="1">
    <citation type="submission" date="2020-02" db="EMBL/GenBank/DDBJ databases">
        <authorList>
            <person name="Meier V. D."/>
        </authorList>
    </citation>
    <scope>NUCLEOTIDE SEQUENCE</scope>
    <source>
        <strain evidence="3">AVDCRST_MAG77</strain>
    </source>
</reference>
<dbReference type="SUPFAM" id="SSF63817">
    <property type="entry name" value="Sortase"/>
    <property type="match status" value="1"/>
</dbReference>
<dbReference type="EMBL" id="CADCTC010000243">
    <property type="protein sequence ID" value="CAA9289697.1"/>
    <property type="molecule type" value="Genomic_DNA"/>
</dbReference>
<evidence type="ECO:0008006" key="4">
    <source>
        <dbReference type="Google" id="ProtNLM"/>
    </source>
</evidence>
<dbReference type="Pfam" id="PF04203">
    <property type="entry name" value="Sortase"/>
    <property type="match status" value="1"/>
</dbReference>
<dbReference type="GO" id="GO:0016787">
    <property type="term" value="F:hydrolase activity"/>
    <property type="evidence" value="ECO:0007669"/>
    <property type="project" value="UniProtKB-KW"/>
</dbReference>
<proteinExistence type="predicted"/>
<protein>
    <recommendedName>
        <fullName evidence="4">Class F sortase</fullName>
    </recommendedName>
</protein>
<evidence type="ECO:0000256" key="1">
    <source>
        <dbReference type="ARBA" id="ARBA00022801"/>
    </source>
</evidence>
<gene>
    <name evidence="3" type="ORF">AVDCRST_MAG77-4596</name>
</gene>
<feature type="region of interest" description="Disordered" evidence="2">
    <location>
        <begin position="1"/>
        <end position="29"/>
    </location>
</feature>
<organism evidence="3">
    <name type="scientific">uncultured Chloroflexota bacterium</name>
    <dbReference type="NCBI Taxonomy" id="166587"/>
    <lineage>
        <taxon>Bacteria</taxon>
        <taxon>Bacillati</taxon>
        <taxon>Chloroflexota</taxon>
        <taxon>environmental samples</taxon>
    </lineage>
</organism>
<accession>A0A6J4JX45</accession>
<dbReference type="InterPro" id="IPR023365">
    <property type="entry name" value="Sortase_dom-sf"/>
</dbReference>
<dbReference type="AlphaFoldDB" id="A0A6J4JX45"/>
<dbReference type="InterPro" id="IPR042001">
    <property type="entry name" value="Sortase_F"/>
</dbReference>
<name>A0A6J4JX45_9CHLR</name>
<dbReference type="InterPro" id="IPR005754">
    <property type="entry name" value="Sortase"/>
</dbReference>
<keyword evidence="1" id="KW-0378">Hydrolase</keyword>
<evidence type="ECO:0000256" key="2">
    <source>
        <dbReference type="SAM" id="MobiDB-lite"/>
    </source>
</evidence>
<dbReference type="Gene3D" id="2.40.260.10">
    <property type="entry name" value="Sortase"/>
    <property type="match status" value="1"/>
</dbReference>
<dbReference type="CDD" id="cd05829">
    <property type="entry name" value="Sortase_F"/>
    <property type="match status" value="1"/>
</dbReference>
<sequence length="194" mass="20263">MAAGGPSAGAAAEAPAAAGAEPEAEADAGASPAPAQLVLLAPRGVRIPRIGVSARVVHLGVAQSGEWEVPDEDVGWYRHTAPPGTPGNAVLAGHLNSPWGLPRVFARLRELRAGDLVEIDLVDVTDPRDDGARSTAPSVGRYRVAETRLVPSTAVDVLAPTDDDRLTLITCAGTWNIGRREYSHRHVVIARPEA</sequence>